<reference evidence="1" key="1">
    <citation type="submission" date="2018-06" db="EMBL/GenBank/DDBJ databases">
        <authorList>
            <person name="Zhirakovskaya E."/>
        </authorList>
    </citation>
    <scope>NUCLEOTIDE SEQUENCE</scope>
</reference>
<dbReference type="PANTHER" id="PTHR11102">
    <property type="entry name" value="SEL-1-LIKE PROTEIN"/>
    <property type="match status" value="1"/>
</dbReference>
<accession>A0A3B1CGV8</accession>
<dbReference type="Pfam" id="PF08238">
    <property type="entry name" value="Sel1"/>
    <property type="match status" value="6"/>
</dbReference>
<gene>
    <name evidence="1" type="ORF">MNBD_IGNAVI01-1114</name>
</gene>
<dbReference type="Gene3D" id="1.25.40.10">
    <property type="entry name" value="Tetratricopeptide repeat domain"/>
    <property type="match status" value="3"/>
</dbReference>
<dbReference type="PANTHER" id="PTHR11102:SF160">
    <property type="entry name" value="ERAD-ASSOCIATED E3 UBIQUITIN-PROTEIN LIGASE COMPONENT HRD3"/>
    <property type="match status" value="1"/>
</dbReference>
<sequence length="501" mass="56600">MEDTTISKAIKRQWPYNHSYPLIKPRYPSYPLMTAYILQQKANSGDPFAQHELGLRYLTGQGMPRDTVRAVYWIQKAVEKNLTSAWFNYGIMLNNGIGVKWNPFEAYKYFKQAAKNGMPEAQFVYGIFLTDNLVVNRNYTEAYYWIKKAAAQDFAPAKEAVKEFQKMGIQLSGESREDDETINTATPAVVSSEGTPQAAVWGEDWELDFINLEKDTVSKNDTKKYLEMILEKNNTELKQLLGVERFPDSVTTTDTTGIGLIKYAVGKGSPEALLIAGRAYQEGIYVDKDLVKAAAIYIHAYRLGSRKAAEYLISLIQSPDYFTMLKKRVDKNDPDAMFVWAGLTALGLDFQLTDEQALELLEKGVKQNYIYSIIETGLCYYSGTLVKKDRAKAIEYWQKAVGLGSLEAKVRIAFANIRANSGDNKTNFEILRRASEEGSVSAQAALAYCYEKGLGVKQDKAEAANLYRKAAHRGSQAAFNSLKKMYDEIRPHDDEFDIYKE</sequence>
<dbReference type="SUPFAM" id="SSF81901">
    <property type="entry name" value="HCP-like"/>
    <property type="match status" value="3"/>
</dbReference>
<organism evidence="1">
    <name type="scientific">hydrothermal vent metagenome</name>
    <dbReference type="NCBI Taxonomy" id="652676"/>
    <lineage>
        <taxon>unclassified sequences</taxon>
        <taxon>metagenomes</taxon>
        <taxon>ecological metagenomes</taxon>
    </lineage>
</organism>
<evidence type="ECO:0000313" key="1">
    <source>
        <dbReference type="EMBL" id="VAX23204.1"/>
    </source>
</evidence>
<evidence type="ECO:0008006" key="2">
    <source>
        <dbReference type="Google" id="ProtNLM"/>
    </source>
</evidence>
<dbReference type="EMBL" id="UOGD01000243">
    <property type="protein sequence ID" value="VAX23204.1"/>
    <property type="molecule type" value="Genomic_DNA"/>
</dbReference>
<dbReference type="AlphaFoldDB" id="A0A3B1CGV8"/>
<protein>
    <recommendedName>
        <fullName evidence="2">TETRATRICOPEPTIDE REPEAT FAMILY PROTEIN</fullName>
    </recommendedName>
</protein>
<dbReference type="InterPro" id="IPR011990">
    <property type="entry name" value="TPR-like_helical_dom_sf"/>
</dbReference>
<dbReference type="InterPro" id="IPR050767">
    <property type="entry name" value="Sel1_AlgK"/>
</dbReference>
<proteinExistence type="predicted"/>
<name>A0A3B1CGV8_9ZZZZ</name>
<dbReference type="SMART" id="SM00671">
    <property type="entry name" value="SEL1"/>
    <property type="match status" value="7"/>
</dbReference>
<dbReference type="InterPro" id="IPR006597">
    <property type="entry name" value="Sel1-like"/>
</dbReference>